<accession>A0A9D4JBP9</accession>
<keyword evidence="2" id="KW-1185">Reference proteome</keyword>
<evidence type="ECO:0000313" key="1">
    <source>
        <dbReference type="EMBL" id="KAH3802132.1"/>
    </source>
</evidence>
<sequence length="51" mass="5770">MATVQTAILIRLWTKSPISSHLHALVLSILRYGSETLTRQSVTERRVHALN</sequence>
<evidence type="ECO:0000313" key="2">
    <source>
        <dbReference type="Proteomes" id="UP000828390"/>
    </source>
</evidence>
<reference evidence="1" key="2">
    <citation type="submission" date="2020-11" db="EMBL/GenBank/DDBJ databases">
        <authorList>
            <person name="McCartney M.A."/>
            <person name="Auch B."/>
            <person name="Kono T."/>
            <person name="Mallez S."/>
            <person name="Becker A."/>
            <person name="Gohl D.M."/>
            <person name="Silverstein K.A.T."/>
            <person name="Koren S."/>
            <person name="Bechman K.B."/>
            <person name="Herman A."/>
            <person name="Abrahante J.E."/>
            <person name="Garbe J."/>
        </authorList>
    </citation>
    <scope>NUCLEOTIDE SEQUENCE</scope>
    <source>
        <strain evidence="1">Duluth1</strain>
        <tissue evidence="1">Whole animal</tissue>
    </source>
</reference>
<gene>
    <name evidence="1" type="ORF">DPMN_155802</name>
</gene>
<dbReference type="AlphaFoldDB" id="A0A9D4JBP9"/>
<name>A0A9D4JBP9_DREPO</name>
<protein>
    <submittedName>
        <fullName evidence="1">Uncharacterized protein</fullName>
    </submittedName>
</protein>
<dbReference type="Proteomes" id="UP000828390">
    <property type="component" value="Unassembled WGS sequence"/>
</dbReference>
<comment type="caution">
    <text evidence="1">The sequence shown here is derived from an EMBL/GenBank/DDBJ whole genome shotgun (WGS) entry which is preliminary data.</text>
</comment>
<dbReference type="EMBL" id="JAIWYP010000007">
    <property type="protein sequence ID" value="KAH3802132.1"/>
    <property type="molecule type" value="Genomic_DNA"/>
</dbReference>
<reference evidence="1" key="1">
    <citation type="journal article" date="2019" name="bioRxiv">
        <title>The Genome of the Zebra Mussel, Dreissena polymorpha: A Resource for Invasive Species Research.</title>
        <authorList>
            <person name="McCartney M.A."/>
            <person name="Auch B."/>
            <person name="Kono T."/>
            <person name="Mallez S."/>
            <person name="Zhang Y."/>
            <person name="Obille A."/>
            <person name="Becker A."/>
            <person name="Abrahante J.E."/>
            <person name="Garbe J."/>
            <person name="Badalamenti J.P."/>
            <person name="Herman A."/>
            <person name="Mangelson H."/>
            <person name="Liachko I."/>
            <person name="Sullivan S."/>
            <person name="Sone E.D."/>
            <person name="Koren S."/>
            <person name="Silverstein K.A.T."/>
            <person name="Beckman K.B."/>
            <person name="Gohl D.M."/>
        </authorList>
    </citation>
    <scope>NUCLEOTIDE SEQUENCE</scope>
    <source>
        <strain evidence="1">Duluth1</strain>
        <tissue evidence="1">Whole animal</tissue>
    </source>
</reference>
<organism evidence="1 2">
    <name type="scientific">Dreissena polymorpha</name>
    <name type="common">Zebra mussel</name>
    <name type="synonym">Mytilus polymorpha</name>
    <dbReference type="NCBI Taxonomy" id="45954"/>
    <lineage>
        <taxon>Eukaryota</taxon>
        <taxon>Metazoa</taxon>
        <taxon>Spiralia</taxon>
        <taxon>Lophotrochozoa</taxon>
        <taxon>Mollusca</taxon>
        <taxon>Bivalvia</taxon>
        <taxon>Autobranchia</taxon>
        <taxon>Heteroconchia</taxon>
        <taxon>Euheterodonta</taxon>
        <taxon>Imparidentia</taxon>
        <taxon>Neoheterodontei</taxon>
        <taxon>Myida</taxon>
        <taxon>Dreissenoidea</taxon>
        <taxon>Dreissenidae</taxon>
        <taxon>Dreissena</taxon>
    </lineage>
</organism>
<proteinExistence type="predicted"/>